<dbReference type="EMBL" id="AMFJ01000450">
    <property type="protein sequence ID" value="EKE27666.1"/>
    <property type="molecule type" value="Genomic_DNA"/>
</dbReference>
<feature type="transmembrane region" description="Helical" evidence="1">
    <location>
        <begin position="281"/>
        <end position="302"/>
    </location>
</feature>
<keyword evidence="1" id="KW-0472">Membrane</keyword>
<dbReference type="AlphaFoldDB" id="K2F9B7"/>
<keyword evidence="1" id="KW-1133">Transmembrane helix</keyword>
<comment type="caution">
    <text evidence="2">The sequence shown here is derived from an EMBL/GenBank/DDBJ whole genome shotgun (WGS) entry which is preliminary data.</text>
</comment>
<gene>
    <name evidence="2" type="ORF">ACD_3C00176G0001</name>
</gene>
<keyword evidence="1" id="KW-0812">Transmembrane</keyword>
<organism evidence="2">
    <name type="scientific">uncultured bacterium</name>
    <name type="common">gcode 4</name>
    <dbReference type="NCBI Taxonomy" id="1234023"/>
    <lineage>
        <taxon>Bacteria</taxon>
        <taxon>environmental samples</taxon>
    </lineage>
</organism>
<proteinExistence type="predicted"/>
<reference evidence="2" key="1">
    <citation type="journal article" date="2012" name="Science">
        <title>Fermentation, hydrogen, and sulfur metabolism in multiple uncultivated bacterial phyla.</title>
        <authorList>
            <person name="Wrighton K.C."/>
            <person name="Thomas B.C."/>
            <person name="Sharon I."/>
            <person name="Miller C.S."/>
            <person name="Castelle C.J."/>
            <person name="VerBerkmoes N.C."/>
            <person name="Wilkins M.J."/>
            <person name="Hettich R.L."/>
            <person name="Lipton M.S."/>
            <person name="Williams K.H."/>
            <person name="Long P.E."/>
            <person name="Banfield J.F."/>
        </authorList>
    </citation>
    <scope>NUCLEOTIDE SEQUENCE [LARGE SCALE GENOMIC DNA]</scope>
</reference>
<protein>
    <recommendedName>
        <fullName evidence="3">Fibrinogen C-terminal domain-containing protein</fullName>
    </recommendedName>
</protein>
<accession>K2F9B7</accession>
<evidence type="ECO:0008006" key="3">
    <source>
        <dbReference type="Google" id="ProtNLM"/>
    </source>
</evidence>
<dbReference type="NCBIfam" id="NF040941">
    <property type="entry name" value="GGGWT_bact"/>
    <property type="match status" value="1"/>
</dbReference>
<evidence type="ECO:0000256" key="1">
    <source>
        <dbReference type="SAM" id="Phobius"/>
    </source>
</evidence>
<dbReference type="Gene3D" id="2.60.120.1000">
    <property type="match status" value="1"/>
</dbReference>
<name>K2F9B7_9BACT</name>
<evidence type="ECO:0000313" key="2">
    <source>
        <dbReference type="EMBL" id="EKE27666.1"/>
    </source>
</evidence>
<dbReference type="SUPFAM" id="SSF56496">
    <property type="entry name" value="Fibrinogen C-terminal domain-like"/>
    <property type="match status" value="1"/>
</dbReference>
<dbReference type="InterPro" id="IPR036056">
    <property type="entry name" value="Fibrinogen-like_C"/>
</dbReference>
<sequence>MFWLNANWTWSIIYDNTFWSWKDLLPWINNVAIFDSSKVYSTWSDNLWSTDITNLMNTVKAAYLTWNVTTPAVQAIVNASWAELISIWNWLVKNSLGGGVSGGWSWNDNINMDWTSSWSAGTSCYNIKISFPSSIDWNYWLKPDSNPAFQAYCDMTTDWGGWTLIMTNLSKTFVNNIASVKPDNTTEWILPQRSRLTTWNNQVRIMWGYSTTIANFNTASPILTDRVLYWTASGADIWSISWTPWTWNNCNSAGVTWNINEFYDQWNYYLFKHTWGAIWSWYIWIAGTYMLVCNTSFTSWWWHRIYVR</sequence>